<evidence type="ECO:0000313" key="3">
    <source>
        <dbReference type="EMBL" id="MBF1129472.1"/>
    </source>
</evidence>
<organism evidence="3 4">
    <name type="scientific">Dialister invisus</name>
    <dbReference type="NCBI Taxonomy" id="218538"/>
    <lineage>
        <taxon>Bacteria</taxon>
        <taxon>Bacillati</taxon>
        <taxon>Bacillota</taxon>
        <taxon>Negativicutes</taxon>
        <taxon>Veillonellales</taxon>
        <taxon>Veillonellaceae</taxon>
        <taxon>Dialister</taxon>
    </lineage>
</organism>
<reference evidence="3" key="1">
    <citation type="submission" date="2020-04" db="EMBL/GenBank/DDBJ databases">
        <title>Deep metagenomics examines the oral microbiome during advanced dental caries in children, revealing novel taxa and co-occurrences with host molecules.</title>
        <authorList>
            <person name="Baker J.L."/>
            <person name="Morton J.T."/>
            <person name="Dinis M."/>
            <person name="Alvarez R."/>
            <person name="Tran N.C."/>
            <person name="Knight R."/>
            <person name="Edlund A."/>
        </authorList>
    </citation>
    <scope>NUCLEOTIDE SEQUENCE</scope>
    <source>
        <strain evidence="3">JCVI_32_bin.14</strain>
    </source>
</reference>
<dbReference type="PANTHER" id="PTHR30535:SF34">
    <property type="entry name" value="MOLYBDATE-BINDING PROTEIN MOLA"/>
    <property type="match status" value="1"/>
</dbReference>
<sequence length="341" mass="39272">MKKILLIAGSVFLLFFCGYYYHLQVGNSLYDMQKDRAAGSHYPVTIRNSDSAGNLAEQVFAEKPRRVVTHEMNTFETLICLGQGDTVIGTSINTGGTAWKRMETMYPEEIKKVKIINRYHPDTETVVAANPDLIIGWKSTFDSVLKKPTAWWNERGVRTYVVSTSNHLHDKGRIEDECRYLDDMGQIFDVREKTDRMIREIHDELSRTQKLVKGRASQAVMVVEPEGKAFYNYDNGWVVGDMVEQLGGYMPASERRIGYEDLISYNPDVLFVVYFNEEQRLQIIELFRCAEFSSLKSVKNQRVYPIPFDHMYTPAIKTIDGLRMIRDGLYPDLAKKEGEKE</sequence>
<dbReference type="PROSITE" id="PS50983">
    <property type="entry name" value="FE_B12_PBP"/>
    <property type="match status" value="1"/>
</dbReference>
<protein>
    <submittedName>
        <fullName evidence="3">ABC transporter substrate-binding protein</fullName>
    </submittedName>
</protein>
<accession>A0A930B8B0</accession>
<dbReference type="InterPro" id="IPR050902">
    <property type="entry name" value="ABC_Transporter_SBP"/>
</dbReference>
<dbReference type="Gene3D" id="3.40.50.1980">
    <property type="entry name" value="Nitrogenase molybdenum iron protein domain"/>
    <property type="match status" value="2"/>
</dbReference>
<dbReference type="Proteomes" id="UP000757890">
    <property type="component" value="Unassembled WGS sequence"/>
</dbReference>
<evidence type="ECO:0000259" key="2">
    <source>
        <dbReference type="PROSITE" id="PS50983"/>
    </source>
</evidence>
<dbReference type="SUPFAM" id="SSF53807">
    <property type="entry name" value="Helical backbone' metal receptor"/>
    <property type="match status" value="1"/>
</dbReference>
<gene>
    <name evidence="3" type="ORF">HXL70_05430</name>
</gene>
<evidence type="ECO:0000256" key="1">
    <source>
        <dbReference type="ARBA" id="ARBA00008814"/>
    </source>
</evidence>
<name>A0A930B8B0_9FIRM</name>
<dbReference type="EMBL" id="JABZMK010000026">
    <property type="protein sequence ID" value="MBF1129472.1"/>
    <property type="molecule type" value="Genomic_DNA"/>
</dbReference>
<dbReference type="InterPro" id="IPR002491">
    <property type="entry name" value="ABC_transptr_periplasmic_BD"/>
</dbReference>
<proteinExistence type="inferred from homology"/>
<evidence type="ECO:0000313" key="4">
    <source>
        <dbReference type="Proteomes" id="UP000757890"/>
    </source>
</evidence>
<dbReference type="PANTHER" id="PTHR30535">
    <property type="entry name" value="VITAMIN B12-BINDING PROTEIN"/>
    <property type="match status" value="1"/>
</dbReference>
<feature type="domain" description="Fe/B12 periplasmic-binding" evidence="2">
    <location>
        <begin position="66"/>
        <end position="333"/>
    </location>
</feature>
<dbReference type="Pfam" id="PF01497">
    <property type="entry name" value="Peripla_BP_2"/>
    <property type="match status" value="1"/>
</dbReference>
<comment type="caution">
    <text evidence="3">The sequence shown here is derived from an EMBL/GenBank/DDBJ whole genome shotgun (WGS) entry which is preliminary data.</text>
</comment>
<dbReference type="AlphaFoldDB" id="A0A930B8B0"/>
<comment type="similarity">
    <text evidence="1">Belongs to the bacterial solute-binding protein 8 family.</text>
</comment>